<dbReference type="STRING" id="930152.SAMN05216565_11276"/>
<keyword evidence="8" id="KW-1185">Reference proteome</keyword>
<dbReference type="RefSeq" id="WP_090858085.1">
    <property type="nucleotide sequence ID" value="NZ_FNJU01000012.1"/>
</dbReference>
<dbReference type="EMBL" id="FNJU01000012">
    <property type="protein sequence ID" value="SDP91860.1"/>
    <property type="molecule type" value="Genomic_DNA"/>
</dbReference>
<feature type="transmembrane region" description="Helical" evidence="6">
    <location>
        <begin position="122"/>
        <end position="143"/>
    </location>
</feature>
<proteinExistence type="predicted"/>
<protein>
    <submittedName>
        <fullName evidence="7">Uncharacterized membrane protein YgaE, UPF0421/DUF939 family</fullName>
    </submittedName>
</protein>
<feature type="transmembrane region" description="Helical" evidence="6">
    <location>
        <begin position="55"/>
        <end position="86"/>
    </location>
</feature>
<reference evidence="8" key="1">
    <citation type="submission" date="2016-10" db="EMBL/GenBank/DDBJ databases">
        <authorList>
            <person name="Varghese N."/>
            <person name="Submissions S."/>
        </authorList>
    </citation>
    <scope>NUCLEOTIDE SEQUENCE [LARGE SCALE GENOMIC DNA]</scope>
    <source>
        <strain evidence="8">IBRC-M10078</strain>
    </source>
</reference>
<evidence type="ECO:0000256" key="2">
    <source>
        <dbReference type="ARBA" id="ARBA00022475"/>
    </source>
</evidence>
<organism evidence="7 8">
    <name type="scientific">Litchfieldia salsa</name>
    <dbReference type="NCBI Taxonomy" id="930152"/>
    <lineage>
        <taxon>Bacteria</taxon>
        <taxon>Bacillati</taxon>
        <taxon>Bacillota</taxon>
        <taxon>Bacilli</taxon>
        <taxon>Bacillales</taxon>
        <taxon>Bacillaceae</taxon>
        <taxon>Litchfieldia</taxon>
    </lineage>
</organism>
<dbReference type="Pfam" id="PF06081">
    <property type="entry name" value="ArAE_1"/>
    <property type="match status" value="1"/>
</dbReference>
<keyword evidence="3 6" id="KW-0812">Transmembrane</keyword>
<evidence type="ECO:0000256" key="3">
    <source>
        <dbReference type="ARBA" id="ARBA00022692"/>
    </source>
</evidence>
<evidence type="ECO:0000256" key="6">
    <source>
        <dbReference type="SAM" id="Phobius"/>
    </source>
</evidence>
<name>A0A1H0WMC2_9BACI</name>
<dbReference type="InterPro" id="IPR052984">
    <property type="entry name" value="UPF0421"/>
</dbReference>
<dbReference type="GO" id="GO:0005886">
    <property type="term" value="C:plasma membrane"/>
    <property type="evidence" value="ECO:0007669"/>
    <property type="project" value="UniProtKB-SubCell"/>
</dbReference>
<evidence type="ECO:0000256" key="5">
    <source>
        <dbReference type="ARBA" id="ARBA00023136"/>
    </source>
</evidence>
<feature type="transmembrane region" description="Helical" evidence="6">
    <location>
        <begin position="93"/>
        <end position="110"/>
    </location>
</feature>
<comment type="subcellular location">
    <subcellularLocation>
        <location evidence="1">Cell membrane</location>
        <topology evidence="1">Multi-pass membrane protein</topology>
    </subcellularLocation>
</comment>
<dbReference type="Proteomes" id="UP000199159">
    <property type="component" value="Unassembled WGS sequence"/>
</dbReference>
<evidence type="ECO:0000313" key="8">
    <source>
        <dbReference type="Proteomes" id="UP000199159"/>
    </source>
</evidence>
<accession>A0A1H0WMC2</accession>
<keyword evidence="4 6" id="KW-1133">Transmembrane helix</keyword>
<dbReference type="OrthoDB" id="1653617at2"/>
<evidence type="ECO:0000313" key="7">
    <source>
        <dbReference type="EMBL" id="SDP91860.1"/>
    </source>
</evidence>
<keyword evidence="5 6" id="KW-0472">Membrane</keyword>
<gene>
    <name evidence="7" type="ORF">SAMN05216565_11276</name>
</gene>
<evidence type="ECO:0000256" key="1">
    <source>
        <dbReference type="ARBA" id="ARBA00004651"/>
    </source>
</evidence>
<dbReference type="InterPro" id="IPR010343">
    <property type="entry name" value="ArAE_1"/>
</dbReference>
<keyword evidence="2" id="KW-1003">Cell membrane</keyword>
<dbReference type="PANTHER" id="PTHR40064">
    <property type="entry name" value="MEMBRANE PROTEIN-RELATED"/>
    <property type="match status" value="1"/>
</dbReference>
<sequence>MKIGARILKTGIAITLALILANVLELSAPVFAGIAAVFAIQPSIYRSYLSVLEQFQANIIGAVFAIVFVLVFGNDPFIIGLTAILVIGINIKLKIENTIPVAIVTVIAIMENPGEDFIQFALLRFSTIMLGVLSAFIVNLVFLPPKYESKLYGKIDEITEVIFKWIRLNTRQAIEHHTLKAEIEGIKDQLTKLDQLYLLYKEERNYLQKYKKAKARKLVLFRQMIISTKYSLDTLKKLHRFENEFHRMPLEFQQTLIKEIDDMIHFHEQLNLKVIGKIKTQLVTHELIKDFEFDRNAVIDTFISHQKLLDDESQKDWYQLLSLVSSIIDYYDQLNHLNVLIESYHSYHKDDDRLTVK</sequence>
<dbReference type="AlphaFoldDB" id="A0A1H0WMC2"/>
<evidence type="ECO:0000256" key="4">
    <source>
        <dbReference type="ARBA" id="ARBA00022989"/>
    </source>
</evidence>
<dbReference type="PANTHER" id="PTHR40064:SF1">
    <property type="entry name" value="MEMBRANE PROTEIN"/>
    <property type="match status" value="1"/>
</dbReference>